<evidence type="ECO:0000313" key="2">
    <source>
        <dbReference type="Proteomes" id="UP001501257"/>
    </source>
</evidence>
<comment type="caution">
    <text evidence="1">The sequence shown here is derived from an EMBL/GenBank/DDBJ whole genome shotgun (WGS) entry which is preliminary data.</text>
</comment>
<proteinExistence type="predicted"/>
<protein>
    <submittedName>
        <fullName evidence="1">Uncharacterized protein</fullName>
    </submittedName>
</protein>
<dbReference type="EMBL" id="BAABLK010000034">
    <property type="protein sequence ID" value="GAA5227987.1"/>
    <property type="molecule type" value="Genomic_DNA"/>
</dbReference>
<organism evidence="1 2">
    <name type="scientific">Paeniglutamicibacter antarcticus</name>
    <dbReference type="NCBI Taxonomy" id="494023"/>
    <lineage>
        <taxon>Bacteria</taxon>
        <taxon>Bacillati</taxon>
        <taxon>Actinomycetota</taxon>
        <taxon>Actinomycetes</taxon>
        <taxon>Micrococcales</taxon>
        <taxon>Micrococcaceae</taxon>
        <taxon>Paeniglutamicibacter</taxon>
    </lineage>
</organism>
<sequence>MAAQLCGVSAAGVQESLKDYARRQRPCVIAAHENSRQLAKIMLRTGRVPCMVRDIAMRFISLNMALGPILTLHRNPSLRTTTATEH</sequence>
<keyword evidence="2" id="KW-1185">Reference proteome</keyword>
<dbReference type="Proteomes" id="UP001501257">
    <property type="component" value="Unassembled WGS sequence"/>
</dbReference>
<gene>
    <name evidence="1" type="ORF">GCM10025778_25200</name>
</gene>
<name>A0ABP9TN33_9MICC</name>
<evidence type="ECO:0000313" key="1">
    <source>
        <dbReference type="EMBL" id="GAA5227987.1"/>
    </source>
</evidence>
<accession>A0ABP9TN33</accession>
<reference evidence="2" key="1">
    <citation type="journal article" date="2019" name="Int. J. Syst. Evol. Microbiol.">
        <title>The Global Catalogue of Microorganisms (GCM) 10K type strain sequencing project: providing services to taxonomists for standard genome sequencing and annotation.</title>
        <authorList>
            <consortium name="The Broad Institute Genomics Platform"/>
            <consortium name="The Broad Institute Genome Sequencing Center for Infectious Disease"/>
            <person name="Wu L."/>
            <person name="Ma J."/>
        </authorList>
    </citation>
    <scope>NUCLEOTIDE SEQUENCE [LARGE SCALE GENOMIC DNA]</scope>
    <source>
        <strain evidence="2">JCM 18952</strain>
    </source>
</reference>